<protein>
    <recommendedName>
        <fullName evidence="10">Protein SHI RELATED SEQUENCE 1-like</fullName>
    </recommendedName>
</protein>
<dbReference type="PANTHER" id="PTHR31604">
    <property type="entry name" value="PROTEIN LATERAL ROOT PRIMORDIUM 1"/>
    <property type="match status" value="1"/>
</dbReference>
<evidence type="ECO:0008006" key="10">
    <source>
        <dbReference type="Google" id="ProtNLM"/>
    </source>
</evidence>
<keyword evidence="5" id="KW-0238">DNA-binding</keyword>
<keyword evidence="9" id="KW-1185">Reference proteome</keyword>
<dbReference type="Proteomes" id="UP001408789">
    <property type="component" value="Unassembled WGS sequence"/>
</dbReference>
<dbReference type="GO" id="GO:0003677">
    <property type="term" value="F:DNA binding"/>
    <property type="evidence" value="ECO:0007669"/>
    <property type="project" value="UniProtKB-KW"/>
</dbReference>
<comment type="similarity">
    <text evidence="2">Belongs to the SHI protein family.</text>
</comment>
<keyword evidence="7" id="KW-0539">Nucleus</keyword>
<dbReference type="GO" id="GO:0046872">
    <property type="term" value="F:metal ion binding"/>
    <property type="evidence" value="ECO:0007669"/>
    <property type="project" value="UniProtKB-KW"/>
</dbReference>
<keyword evidence="4" id="KW-0862">Zinc</keyword>
<dbReference type="NCBIfam" id="TIGR01623">
    <property type="entry name" value="put_zinc_LRP1"/>
    <property type="match status" value="1"/>
</dbReference>
<organism evidence="8 9">
    <name type="scientific">Deinandra increscens subsp. villosa</name>
    <dbReference type="NCBI Taxonomy" id="3103831"/>
    <lineage>
        <taxon>Eukaryota</taxon>
        <taxon>Viridiplantae</taxon>
        <taxon>Streptophyta</taxon>
        <taxon>Embryophyta</taxon>
        <taxon>Tracheophyta</taxon>
        <taxon>Spermatophyta</taxon>
        <taxon>Magnoliopsida</taxon>
        <taxon>eudicotyledons</taxon>
        <taxon>Gunneridae</taxon>
        <taxon>Pentapetalae</taxon>
        <taxon>asterids</taxon>
        <taxon>campanulids</taxon>
        <taxon>Asterales</taxon>
        <taxon>Asteraceae</taxon>
        <taxon>Asteroideae</taxon>
        <taxon>Heliantheae alliance</taxon>
        <taxon>Madieae</taxon>
        <taxon>Madiinae</taxon>
        <taxon>Deinandra</taxon>
    </lineage>
</organism>
<evidence type="ECO:0000313" key="8">
    <source>
        <dbReference type="EMBL" id="KAK9073290.1"/>
    </source>
</evidence>
<evidence type="ECO:0000313" key="9">
    <source>
        <dbReference type="Proteomes" id="UP001408789"/>
    </source>
</evidence>
<accession>A0AAP0H840</accession>
<proteinExistence type="inferred from homology"/>
<dbReference type="InterPro" id="IPR006511">
    <property type="entry name" value="SHI_C"/>
</dbReference>
<evidence type="ECO:0000256" key="5">
    <source>
        <dbReference type="ARBA" id="ARBA00023125"/>
    </source>
</evidence>
<dbReference type="GO" id="GO:0045893">
    <property type="term" value="P:positive regulation of DNA-templated transcription"/>
    <property type="evidence" value="ECO:0007669"/>
    <property type="project" value="TreeGrafter"/>
</dbReference>
<dbReference type="InterPro" id="IPR007818">
    <property type="entry name" value="SHI"/>
</dbReference>
<comment type="subcellular location">
    <subcellularLocation>
        <location evidence="1">Nucleus</location>
    </subcellularLocation>
</comment>
<dbReference type="NCBIfam" id="TIGR01624">
    <property type="entry name" value="LRP1_Cterm"/>
    <property type="match status" value="1"/>
</dbReference>
<dbReference type="GO" id="GO:0003700">
    <property type="term" value="F:DNA-binding transcription factor activity"/>
    <property type="evidence" value="ECO:0007669"/>
    <property type="project" value="InterPro"/>
</dbReference>
<evidence type="ECO:0000256" key="4">
    <source>
        <dbReference type="ARBA" id="ARBA00022833"/>
    </source>
</evidence>
<dbReference type="Pfam" id="PF05142">
    <property type="entry name" value="DUF702"/>
    <property type="match status" value="1"/>
</dbReference>
<evidence type="ECO:0000256" key="1">
    <source>
        <dbReference type="ARBA" id="ARBA00004123"/>
    </source>
</evidence>
<dbReference type="InterPro" id="IPR006510">
    <property type="entry name" value="Znf_LRP1"/>
</dbReference>
<evidence type="ECO:0000256" key="2">
    <source>
        <dbReference type="ARBA" id="ARBA00006911"/>
    </source>
</evidence>
<sequence>MSGFFSLGGISKDEEESVITPNSLYLFKNEEIYSKGFELWQQYYQLHQQQQQRQHNDLCLNNSNNPYGSSWRVMRPGGGGYGFSGSGGGGGGGVNCQDCGNQAKKDCQHMRCRTCCKSRGFQCQTHVKSTWVPAAKRRERQQQLASLTQQQQQQHDLGNQQLSLMMRGGSSGADQNPKRLRGDHLVATVAGGGAVVANLPSSTHHHNTCSALEMGHFPAEVSSPALFRCVRVSAMDEEEEEEQLAYQTAVNIGGHVFKGILYDHGVEGGGYNHPGSSATGTQQLNLITTTAATVNPNVDPATIYPTPLNAFMAGTQFFPPPRS</sequence>
<name>A0AAP0H840_9ASTR</name>
<dbReference type="AlphaFoldDB" id="A0AAP0H840"/>
<evidence type="ECO:0000256" key="7">
    <source>
        <dbReference type="ARBA" id="ARBA00023242"/>
    </source>
</evidence>
<keyword evidence="3" id="KW-0479">Metal-binding</keyword>
<dbReference type="EMBL" id="JBCNJP010000009">
    <property type="protein sequence ID" value="KAK9073290.1"/>
    <property type="molecule type" value="Genomic_DNA"/>
</dbReference>
<keyword evidence="6" id="KW-0010">Activator</keyword>
<reference evidence="8 9" key="1">
    <citation type="submission" date="2024-04" db="EMBL/GenBank/DDBJ databases">
        <title>The reference genome of an endangered Asteraceae, Deinandra increscens subsp. villosa, native to the Central Coast of California.</title>
        <authorList>
            <person name="Guilliams M."/>
            <person name="Hasenstab-Lehman K."/>
            <person name="Meyer R."/>
            <person name="Mcevoy S."/>
        </authorList>
    </citation>
    <scope>NUCLEOTIDE SEQUENCE [LARGE SCALE GENOMIC DNA]</scope>
    <source>
        <tissue evidence="8">Leaf</tissue>
    </source>
</reference>
<evidence type="ECO:0000256" key="3">
    <source>
        <dbReference type="ARBA" id="ARBA00022723"/>
    </source>
</evidence>
<dbReference type="GO" id="GO:0005634">
    <property type="term" value="C:nucleus"/>
    <property type="evidence" value="ECO:0007669"/>
    <property type="project" value="UniProtKB-SubCell"/>
</dbReference>
<gene>
    <name evidence="8" type="ORF">SSX86_007614</name>
</gene>
<comment type="caution">
    <text evidence="8">The sequence shown here is derived from an EMBL/GenBank/DDBJ whole genome shotgun (WGS) entry which is preliminary data.</text>
</comment>
<evidence type="ECO:0000256" key="6">
    <source>
        <dbReference type="ARBA" id="ARBA00023159"/>
    </source>
</evidence>
<dbReference type="PANTHER" id="PTHR31604:SF59">
    <property type="entry name" value="SHI-RELATED SEQUENCE 5-RELATED"/>
    <property type="match status" value="1"/>
</dbReference>